<sequence>MSQIDAFATVARRPAGGPRHLFQIVPDDNNDLAEMAHWVHVSNAGSLTVTSGGGQVVTFDNILPGWHAMEIVRVHATGTTASSLIGGW</sequence>
<evidence type="ECO:0000313" key="2">
    <source>
        <dbReference type="Proteomes" id="UP000024836"/>
    </source>
</evidence>
<dbReference type="AlphaFoldDB" id="A0A058ZNE2"/>
<accession>A0A058ZNE2</accession>
<comment type="caution">
    <text evidence="1">The sequence shown here is derived from an EMBL/GenBank/DDBJ whole genome shotgun (WGS) entry which is preliminary data.</text>
</comment>
<keyword evidence="2" id="KW-1185">Reference proteome</keyword>
<dbReference type="RefSeq" id="WP_035250189.1">
    <property type="nucleotide sequence ID" value="NZ_AQQY01000004.1"/>
</dbReference>
<dbReference type="EMBL" id="AQQY01000004">
    <property type="protein sequence ID" value="KCV82316.1"/>
    <property type="molecule type" value="Genomic_DNA"/>
</dbReference>
<organism evidence="1 2">
    <name type="scientific">Actibacterium atlanticum</name>
    <dbReference type="NCBI Taxonomy" id="1461693"/>
    <lineage>
        <taxon>Bacteria</taxon>
        <taxon>Pseudomonadati</taxon>
        <taxon>Pseudomonadota</taxon>
        <taxon>Alphaproteobacteria</taxon>
        <taxon>Rhodobacterales</taxon>
        <taxon>Roseobacteraceae</taxon>
        <taxon>Actibacterium</taxon>
    </lineage>
</organism>
<proteinExistence type="predicted"/>
<dbReference type="STRING" id="1461693.ATO10_07997"/>
<evidence type="ECO:0000313" key="1">
    <source>
        <dbReference type="EMBL" id="KCV82316.1"/>
    </source>
</evidence>
<protein>
    <submittedName>
        <fullName evidence="1">Uncharacterized protein</fullName>
    </submittedName>
</protein>
<dbReference type="Proteomes" id="UP000024836">
    <property type="component" value="Unassembled WGS sequence"/>
</dbReference>
<name>A0A058ZNE2_9RHOB</name>
<dbReference type="OrthoDB" id="7916272at2"/>
<gene>
    <name evidence="1" type="ORF">ATO10_07997</name>
</gene>
<reference evidence="1 2" key="1">
    <citation type="submission" date="2013-04" db="EMBL/GenBank/DDBJ databases">
        <title>Shimia sp. 22II-S11-Z10 Genome Sequencing.</title>
        <authorList>
            <person name="Lai Q."/>
            <person name="Li G."/>
            <person name="Shao Z."/>
        </authorList>
    </citation>
    <scope>NUCLEOTIDE SEQUENCE [LARGE SCALE GENOMIC DNA]</scope>
    <source>
        <strain evidence="2">22II-S11-Z10</strain>
    </source>
</reference>